<dbReference type="RefSeq" id="WP_169524862.1">
    <property type="nucleotide sequence ID" value="NZ_JAAMPT010000209.1"/>
</dbReference>
<reference evidence="1 2" key="1">
    <citation type="submission" date="2020-02" db="EMBL/GenBank/DDBJ databases">
        <title>Flavobacterium sp. genome.</title>
        <authorList>
            <person name="Jung H.S."/>
            <person name="Baek J.H."/>
            <person name="Jeon C.O."/>
        </authorList>
    </citation>
    <scope>NUCLEOTIDE SEQUENCE [LARGE SCALE GENOMIC DNA]</scope>
    <source>
        <strain evidence="1 2">SE-s27</strain>
    </source>
</reference>
<comment type="caution">
    <text evidence="1">The sequence shown here is derived from an EMBL/GenBank/DDBJ whole genome shotgun (WGS) entry which is preliminary data.</text>
</comment>
<sequence>MKWNNISKKFNEDYDIQLMRGICSNSRKTAIETISDEFPEIPRIRIAATVDRCLLRNEQPVATTVFLTFIQSILK</sequence>
<evidence type="ECO:0000313" key="1">
    <source>
        <dbReference type="EMBL" id="NMH26168.1"/>
    </source>
</evidence>
<accession>A0ABX1QYD0</accession>
<dbReference type="Proteomes" id="UP000767947">
    <property type="component" value="Unassembled WGS sequence"/>
</dbReference>
<evidence type="ECO:0000313" key="2">
    <source>
        <dbReference type="Proteomes" id="UP000767947"/>
    </source>
</evidence>
<gene>
    <name evidence="1" type="ORF">G6042_12925</name>
</gene>
<dbReference type="EMBL" id="JAAMPT010000209">
    <property type="protein sequence ID" value="NMH26168.1"/>
    <property type="molecule type" value="Genomic_DNA"/>
</dbReference>
<keyword evidence="2" id="KW-1185">Reference proteome</keyword>
<organism evidence="1 2">
    <name type="scientific">Flavobacterium solisilvae</name>
    <dbReference type="NCBI Taxonomy" id="1852019"/>
    <lineage>
        <taxon>Bacteria</taxon>
        <taxon>Pseudomonadati</taxon>
        <taxon>Bacteroidota</taxon>
        <taxon>Flavobacteriia</taxon>
        <taxon>Flavobacteriales</taxon>
        <taxon>Flavobacteriaceae</taxon>
        <taxon>Flavobacterium</taxon>
    </lineage>
</organism>
<proteinExistence type="predicted"/>
<name>A0ABX1QYD0_9FLAO</name>
<protein>
    <submittedName>
        <fullName evidence="1">Uncharacterized protein</fullName>
    </submittedName>
</protein>